<proteinExistence type="predicted"/>
<evidence type="ECO:0000256" key="1">
    <source>
        <dbReference type="SAM" id="Phobius"/>
    </source>
</evidence>
<evidence type="ECO:0000313" key="2">
    <source>
        <dbReference type="EMBL" id="AYV85004.1"/>
    </source>
</evidence>
<reference evidence="2" key="1">
    <citation type="submission" date="2018-10" db="EMBL/GenBank/DDBJ databases">
        <title>Hidden diversity of soil giant viruses.</title>
        <authorList>
            <person name="Schulz F."/>
            <person name="Alteio L."/>
            <person name="Goudeau D."/>
            <person name="Ryan E.M."/>
            <person name="Malmstrom R.R."/>
            <person name="Blanchard J."/>
            <person name="Woyke T."/>
        </authorList>
    </citation>
    <scope>NUCLEOTIDE SEQUENCE</scope>
    <source>
        <strain evidence="2">SAV1</strain>
    </source>
</reference>
<gene>
    <name evidence="2" type="ORF">Satyrvirus2_15</name>
</gene>
<accession>A0A3G5AEI4</accession>
<protein>
    <submittedName>
        <fullName evidence="2">Uncharacterized protein</fullName>
    </submittedName>
</protein>
<dbReference type="EMBL" id="MK072438">
    <property type="protein sequence ID" value="AYV85004.1"/>
    <property type="molecule type" value="Genomic_DNA"/>
</dbReference>
<organism evidence="2">
    <name type="scientific">Satyrvirus sp</name>
    <dbReference type="NCBI Taxonomy" id="2487771"/>
    <lineage>
        <taxon>Viruses</taxon>
        <taxon>Varidnaviria</taxon>
        <taxon>Bamfordvirae</taxon>
        <taxon>Nucleocytoviricota</taxon>
        <taxon>Megaviricetes</taxon>
        <taxon>Imitervirales</taxon>
        <taxon>Mimiviridae</taxon>
        <taxon>Megamimivirinae</taxon>
    </lineage>
</organism>
<feature type="transmembrane region" description="Helical" evidence="1">
    <location>
        <begin position="48"/>
        <end position="64"/>
    </location>
</feature>
<name>A0A3G5AEI4_9VIRU</name>
<sequence>MYTCILQNSYVVLIITFILLSVFCYLFEIGSITKIENGKIVKKFSWKYPLAISLMVWLFWHFYLCPPKELKQEPSINYSSFENRENRENRESMVGGFFPKFQRINMMNWN</sequence>
<feature type="transmembrane region" description="Helical" evidence="1">
    <location>
        <begin position="6"/>
        <end position="27"/>
    </location>
</feature>
<keyword evidence="1" id="KW-1133">Transmembrane helix</keyword>
<keyword evidence="1" id="KW-0812">Transmembrane</keyword>
<keyword evidence="1" id="KW-0472">Membrane</keyword>